<name>R8B903_PHAM7</name>
<dbReference type="GeneID" id="19329635"/>
<dbReference type="KEGG" id="tmn:UCRPA7_8752"/>
<dbReference type="AlphaFoldDB" id="R8B903"/>
<feature type="compositionally biased region" description="Low complexity" evidence="1">
    <location>
        <begin position="1"/>
        <end position="30"/>
    </location>
</feature>
<dbReference type="EMBL" id="KB933375">
    <property type="protein sequence ID" value="EON95763.1"/>
    <property type="molecule type" value="Genomic_DNA"/>
</dbReference>
<gene>
    <name evidence="2" type="ORF">UCRPA7_8752</name>
</gene>
<feature type="region of interest" description="Disordered" evidence="1">
    <location>
        <begin position="1"/>
        <end position="51"/>
    </location>
</feature>
<organism evidence="2 3">
    <name type="scientific">Phaeoacremonium minimum (strain UCR-PA7)</name>
    <name type="common">Esca disease fungus</name>
    <name type="synonym">Togninia minima</name>
    <dbReference type="NCBI Taxonomy" id="1286976"/>
    <lineage>
        <taxon>Eukaryota</taxon>
        <taxon>Fungi</taxon>
        <taxon>Dikarya</taxon>
        <taxon>Ascomycota</taxon>
        <taxon>Pezizomycotina</taxon>
        <taxon>Sordariomycetes</taxon>
        <taxon>Sordariomycetidae</taxon>
        <taxon>Togniniales</taxon>
        <taxon>Togniniaceae</taxon>
        <taxon>Phaeoacremonium</taxon>
    </lineage>
</organism>
<evidence type="ECO:0000256" key="1">
    <source>
        <dbReference type="SAM" id="MobiDB-lite"/>
    </source>
</evidence>
<sequence length="84" mass="8712">MNGTQPPKDPAAAAAQQAASNTNANGSSTAINKKRKKDGLKPIITTENPQGEPAVFRGIQITQRKILSPIAAAPASLRVVGHQT</sequence>
<dbReference type="RefSeq" id="XP_007919454.1">
    <property type="nucleotide sequence ID" value="XM_007921263.1"/>
</dbReference>
<dbReference type="Proteomes" id="UP000014074">
    <property type="component" value="Unassembled WGS sequence"/>
</dbReference>
<keyword evidence="3" id="KW-1185">Reference proteome</keyword>
<evidence type="ECO:0000313" key="3">
    <source>
        <dbReference type="Proteomes" id="UP000014074"/>
    </source>
</evidence>
<dbReference type="OrthoDB" id="5245059at2759"/>
<proteinExistence type="predicted"/>
<evidence type="ECO:0000313" key="2">
    <source>
        <dbReference type="EMBL" id="EON95763.1"/>
    </source>
</evidence>
<dbReference type="HOGENOM" id="CLU_2529059_0_0_1"/>
<reference evidence="3" key="1">
    <citation type="journal article" date="2013" name="Genome Announc.">
        <title>Draft genome sequence of the ascomycete Phaeoacremonium aleophilum strain UCR-PA7, a causal agent of the esca disease complex in grapevines.</title>
        <authorList>
            <person name="Blanco-Ulate B."/>
            <person name="Rolshausen P."/>
            <person name="Cantu D."/>
        </authorList>
    </citation>
    <scope>NUCLEOTIDE SEQUENCE [LARGE SCALE GENOMIC DNA]</scope>
    <source>
        <strain evidence="3">UCR-PA7</strain>
    </source>
</reference>
<protein>
    <submittedName>
        <fullName evidence="2">Uncharacterized protein</fullName>
    </submittedName>
</protein>
<accession>R8B903</accession>